<dbReference type="GO" id="GO:0016616">
    <property type="term" value="F:oxidoreductase activity, acting on the CH-OH group of donors, NAD or NADP as acceptor"/>
    <property type="evidence" value="ECO:0007669"/>
    <property type="project" value="TreeGrafter"/>
</dbReference>
<dbReference type="FunFam" id="3.40.50.720:FF:000084">
    <property type="entry name" value="Short-chain dehydrogenase reductase"/>
    <property type="match status" value="1"/>
</dbReference>
<dbReference type="InterPro" id="IPR002347">
    <property type="entry name" value="SDR_fam"/>
</dbReference>
<proteinExistence type="inferred from homology"/>
<dbReference type="PRINTS" id="PR00080">
    <property type="entry name" value="SDRFAMILY"/>
</dbReference>
<protein>
    <submittedName>
        <fullName evidence="2">SDR family oxidoreductase</fullName>
    </submittedName>
</protein>
<dbReference type="EMBL" id="DULP01000109">
    <property type="protein sequence ID" value="HHW33955.1"/>
    <property type="molecule type" value="Genomic_DNA"/>
</dbReference>
<dbReference type="SUPFAM" id="SSF51735">
    <property type="entry name" value="NAD(P)-binding Rossmann-fold domains"/>
    <property type="match status" value="1"/>
</dbReference>
<dbReference type="InterPro" id="IPR020904">
    <property type="entry name" value="Sc_DH/Rdtase_CS"/>
</dbReference>
<comment type="caution">
    <text evidence="2">The sequence shown here is derived from an EMBL/GenBank/DDBJ whole genome shotgun (WGS) entry which is preliminary data.</text>
</comment>
<dbReference type="NCBIfam" id="NF009466">
    <property type="entry name" value="PRK12826.1-2"/>
    <property type="match status" value="1"/>
</dbReference>
<dbReference type="CDD" id="cd05233">
    <property type="entry name" value="SDR_c"/>
    <property type="match status" value="1"/>
</dbReference>
<comment type="similarity">
    <text evidence="1">Belongs to the short-chain dehydrogenases/reductases (SDR) family.</text>
</comment>
<dbReference type="Pfam" id="PF13561">
    <property type="entry name" value="adh_short_C2"/>
    <property type="match status" value="1"/>
</dbReference>
<dbReference type="Proteomes" id="UP000580830">
    <property type="component" value="Unassembled WGS sequence"/>
</dbReference>
<gene>
    <name evidence="2" type="ORF">GXX24_07430</name>
</gene>
<evidence type="ECO:0000313" key="2">
    <source>
        <dbReference type="EMBL" id="HHW33955.1"/>
    </source>
</evidence>
<evidence type="ECO:0000256" key="1">
    <source>
        <dbReference type="ARBA" id="ARBA00006484"/>
    </source>
</evidence>
<dbReference type="Gene3D" id="3.40.50.720">
    <property type="entry name" value="NAD(P)-binding Rossmann-like Domain"/>
    <property type="match status" value="1"/>
</dbReference>
<dbReference type="PANTHER" id="PTHR42760">
    <property type="entry name" value="SHORT-CHAIN DEHYDROGENASES/REDUCTASES FAMILY MEMBER"/>
    <property type="match status" value="1"/>
</dbReference>
<sequence length="258" mass="26982">MDLGITGLRVLVTAGAGGIGLEIARAFRAEGARVHVCDVDRDALDRLADSDPGISRSHADVADRGSVAQLFVDATAALGGLDVLVNNAGISGPTAPVQEVDPDDWDRTLAVNITGQFNCVRLAVPHLLESANPSIINLSSAAGRFGFPLRSPYSASKWAVVGFTKTLAIELGPHGIRVNAILPGVVEGERVRRIIASKAEARGISADKMRAEFLGNISMRTAVTPQQIADQIVFLCSPRGRTISGQAIAIDGDAQSLA</sequence>
<evidence type="ECO:0000313" key="3">
    <source>
        <dbReference type="Proteomes" id="UP000580830"/>
    </source>
</evidence>
<reference evidence="2 3" key="1">
    <citation type="journal article" date="2020" name="Biotechnol. Biofuels">
        <title>New insights from the biogas microbiome by comprehensive genome-resolved metagenomics of nearly 1600 species originating from multiple anaerobic digesters.</title>
        <authorList>
            <person name="Campanaro S."/>
            <person name="Treu L."/>
            <person name="Rodriguez-R L.M."/>
            <person name="Kovalovszki A."/>
            <person name="Ziels R.M."/>
            <person name="Maus I."/>
            <person name="Zhu X."/>
            <person name="Kougias P.G."/>
            <person name="Basile A."/>
            <person name="Luo G."/>
            <person name="Schluter A."/>
            <person name="Konstantinidis K.T."/>
            <person name="Angelidaki I."/>
        </authorList>
    </citation>
    <scope>NUCLEOTIDE SEQUENCE [LARGE SCALE GENOMIC DNA]</scope>
    <source>
        <strain evidence="2">AS04akNAM_125</strain>
    </source>
</reference>
<organism evidence="2 3">
    <name type="scientific">Paracoccus solventivorans</name>
    <dbReference type="NCBI Taxonomy" id="53463"/>
    <lineage>
        <taxon>Bacteria</taxon>
        <taxon>Pseudomonadati</taxon>
        <taxon>Pseudomonadota</taxon>
        <taxon>Alphaproteobacteria</taxon>
        <taxon>Rhodobacterales</taxon>
        <taxon>Paracoccaceae</taxon>
        <taxon>Paracoccus</taxon>
    </lineage>
</organism>
<dbReference type="PROSITE" id="PS00061">
    <property type="entry name" value="ADH_SHORT"/>
    <property type="match status" value="1"/>
</dbReference>
<dbReference type="AlphaFoldDB" id="A0A832PNK6"/>
<dbReference type="InterPro" id="IPR036291">
    <property type="entry name" value="NAD(P)-bd_dom_sf"/>
</dbReference>
<dbReference type="PRINTS" id="PR00081">
    <property type="entry name" value="GDHRDH"/>
</dbReference>
<accession>A0A832PNK6</accession>
<name>A0A832PNK6_9RHOB</name>